<feature type="region of interest" description="Disordered" evidence="1">
    <location>
        <begin position="88"/>
        <end position="128"/>
    </location>
</feature>
<dbReference type="InterPro" id="IPR051532">
    <property type="entry name" value="Ester_Hydrolysis_Enzymes"/>
</dbReference>
<keyword evidence="3" id="KW-0378">Hydrolase</keyword>
<name>A0A087CT41_9BIFI</name>
<dbReference type="SUPFAM" id="SSF52266">
    <property type="entry name" value="SGNH hydrolase"/>
    <property type="match status" value="1"/>
</dbReference>
<proteinExistence type="predicted"/>
<organism evidence="3 4">
    <name type="scientific">Bifidobacterium reuteri DSM 23975</name>
    <dbReference type="NCBI Taxonomy" id="1437610"/>
    <lineage>
        <taxon>Bacteria</taxon>
        <taxon>Bacillati</taxon>
        <taxon>Actinomycetota</taxon>
        <taxon>Actinomycetes</taxon>
        <taxon>Bifidobacteriales</taxon>
        <taxon>Bifidobacteriaceae</taxon>
        <taxon>Bifidobacterium</taxon>
    </lineage>
</organism>
<sequence>MQKVTGNRLAEEQSSYRSIMCIRWHHRSGTIVTMRRGGIICGTRGTKHIDGTKHTDELGERETIMALSWWERPIALTEAVVAQHTVKLAPEPDGERRGSVPMPHDADAQHATTSDIDNGTVSPEASGPTVRTAAPFSLVVVGDSLTVGCGVDDQQEGLVPDMARTLASIINRPVQWATYGRLGATMRRVRFRLLPQVKEQPDLLVLCAGSNDVMARRSAKEWRSDLTAAIDEAKALCPHVVVISSGQVYRSPALGRVLRKAILDMTDAQTAISKRICADKQVRFVDMTHYDTGLTDDEFWAYDNFHPSKRCYQMLADGVIAQASTDF</sequence>
<feature type="domain" description="SGNH hydrolase-type esterase" evidence="2">
    <location>
        <begin position="140"/>
        <end position="313"/>
    </location>
</feature>
<comment type="caution">
    <text evidence="3">The sequence shown here is derived from an EMBL/GenBank/DDBJ whole genome shotgun (WGS) entry which is preliminary data.</text>
</comment>
<dbReference type="STRING" id="1437610.BREU_1624"/>
<dbReference type="InterPro" id="IPR013830">
    <property type="entry name" value="SGNH_hydro"/>
</dbReference>
<dbReference type="EMBL" id="JGZK01000005">
    <property type="protein sequence ID" value="KFI86441.1"/>
    <property type="molecule type" value="Genomic_DNA"/>
</dbReference>
<dbReference type="GO" id="GO:0004622">
    <property type="term" value="F:phosphatidylcholine lysophospholipase activity"/>
    <property type="evidence" value="ECO:0007669"/>
    <property type="project" value="TreeGrafter"/>
</dbReference>
<feature type="compositionally biased region" description="Polar residues" evidence="1">
    <location>
        <begin position="110"/>
        <end position="123"/>
    </location>
</feature>
<evidence type="ECO:0000313" key="3">
    <source>
        <dbReference type="EMBL" id="KFI86441.1"/>
    </source>
</evidence>
<evidence type="ECO:0000256" key="1">
    <source>
        <dbReference type="SAM" id="MobiDB-lite"/>
    </source>
</evidence>
<feature type="compositionally biased region" description="Basic and acidic residues" evidence="1">
    <location>
        <begin position="93"/>
        <end position="108"/>
    </location>
</feature>
<evidence type="ECO:0000259" key="2">
    <source>
        <dbReference type="Pfam" id="PF13472"/>
    </source>
</evidence>
<dbReference type="CDD" id="cd01836">
    <property type="entry name" value="FeeA_FeeB_like"/>
    <property type="match status" value="1"/>
</dbReference>
<gene>
    <name evidence="3" type="ORF">BREU_1624</name>
</gene>
<keyword evidence="4" id="KW-1185">Reference proteome</keyword>
<dbReference type="eggNOG" id="COG2755">
    <property type="taxonomic scope" value="Bacteria"/>
</dbReference>
<dbReference type="PANTHER" id="PTHR30383:SF5">
    <property type="entry name" value="SGNH HYDROLASE-TYPE ESTERASE DOMAIN-CONTAINING PROTEIN"/>
    <property type="match status" value="1"/>
</dbReference>
<dbReference type="PANTHER" id="PTHR30383">
    <property type="entry name" value="THIOESTERASE 1/PROTEASE 1/LYSOPHOSPHOLIPASE L1"/>
    <property type="match status" value="1"/>
</dbReference>
<dbReference type="Gene3D" id="3.40.50.1110">
    <property type="entry name" value="SGNH hydrolase"/>
    <property type="match status" value="1"/>
</dbReference>
<accession>A0A087CT41</accession>
<dbReference type="Proteomes" id="UP000028984">
    <property type="component" value="Unassembled WGS sequence"/>
</dbReference>
<reference evidence="3 4" key="1">
    <citation type="submission" date="2014-03" db="EMBL/GenBank/DDBJ databases">
        <title>Genomics of Bifidobacteria.</title>
        <authorList>
            <person name="Ventura M."/>
            <person name="Milani C."/>
            <person name="Lugli G.A."/>
        </authorList>
    </citation>
    <scope>NUCLEOTIDE SEQUENCE [LARGE SCALE GENOMIC DNA]</scope>
    <source>
        <strain evidence="3 4">DSM 23975</strain>
    </source>
</reference>
<evidence type="ECO:0000313" key="4">
    <source>
        <dbReference type="Proteomes" id="UP000028984"/>
    </source>
</evidence>
<dbReference type="InterPro" id="IPR036514">
    <property type="entry name" value="SGNH_hydro_sf"/>
</dbReference>
<dbReference type="Pfam" id="PF13472">
    <property type="entry name" value="Lipase_GDSL_2"/>
    <property type="match status" value="1"/>
</dbReference>
<protein>
    <submittedName>
        <fullName evidence="3">GDSL-like lipase/acylhydrolase</fullName>
    </submittedName>
</protein>
<dbReference type="AlphaFoldDB" id="A0A087CT41"/>